<sequence>MITSWIDGCLFGDSTTTAHLAKFGSEAAANMCTITNCSIPTEADLTKIVGTGNSTIGCSGMSVGAATTMIGNADLAS</sequence>
<proteinExistence type="predicted"/>
<protein>
    <submittedName>
        <fullName evidence="1">Uncharacterized protein</fullName>
    </submittedName>
</protein>
<comment type="caution">
    <text evidence="1">The sequence shown here is derived from an EMBL/GenBank/DDBJ whole genome shotgun (WGS) entry which is preliminary data.</text>
</comment>
<name>X1NAC9_9ZZZZ</name>
<gene>
    <name evidence="1" type="ORF">S06H3_13622</name>
</gene>
<organism evidence="1">
    <name type="scientific">marine sediment metagenome</name>
    <dbReference type="NCBI Taxonomy" id="412755"/>
    <lineage>
        <taxon>unclassified sequences</taxon>
        <taxon>metagenomes</taxon>
        <taxon>ecological metagenomes</taxon>
    </lineage>
</organism>
<reference evidence="1" key="1">
    <citation type="journal article" date="2014" name="Front. Microbiol.">
        <title>High frequency of phylogenetically diverse reductive dehalogenase-homologous genes in deep subseafloor sedimentary metagenomes.</title>
        <authorList>
            <person name="Kawai M."/>
            <person name="Futagami T."/>
            <person name="Toyoda A."/>
            <person name="Takaki Y."/>
            <person name="Nishi S."/>
            <person name="Hori S."/>
            <person name="Arai W."/>
            <person name="Tsubouchi T."/>
            <person name="Morono Y."/>
            <person name="Uchiyama I."/>
            <person name="Ito T."/>
            <person name="Fujiyama A."/>
            <person name="Inagaki F."/>
            <person name="Takami H."/>
        </authorList>
    </citation>
    <scope>NUCLEOTIDE SEQUENCE</scope>
    <source>
        <strain evidence="1">Expedition CK06-06</strain>
    </source>
</reference>
<dbReference type="EMBL" id="BARV01006654">
    <property type="protein sequence ID" value="GAI15604.1"/>
    <property type="molecule type" value="Genomic_DNA"/>
</dbReference>
<accession>X1NAC9</accession>
<evidence type="ECO:0000313" key="1">
    <source>
        <dbReference type="EMBL" id="GAI15604.1"/>
    </source>
</evidence>
<dbReference type="AlphaFoldDB" id="X1NAC9"/>